<accession>A0ABV8L7U7</accession>
<keyword evidence="10" id="KW-1185">Reference proteome</keyword>
<feature type="transmembrane region" description="Helical" evidence="7">
    <location>
        <begin position="86"/>
        <end position="105"/>
    </location>
</feature>
<evidence type="ECO:0000256" key="2">
    <source>
        <dbReference type="ARBA" id="ARBA00022448"/>
    </source>
</evidence>
<dbReference type="SUPFAM" id="SSF103473">
    <property type="entry name" value="MFS general substrate transporter"/>
    <property type="match status" value="1"/>
</dbReference>
<proteinExistence type="predicted"/>
<feature type="transmembrane region" description="Helical" evidence="7">
    <location>
        <begin position="170"/>
        <end position="194"/>
    </location>
</feature>
<gene>
    <name evidence="9" type="ORF">ACFOW8_15730</name>
</gene>
<keyword evidence="5 7" id="KW-1133">Transmembrane helix</keyword>
<evidence type="ECO:0000256" key="7">
    <source>
        <dbReference type="SAM" id="Phobius"/>
    </source>
</evidence>
<dbReference type="Proteomes" id="UP001595767">
    <property type="component" value="Unassembled WGS sequence"/>
</dbReference>
<feature type="transmembrane region" description="Helical" evidence="7">
    <location>
        <begin position="57"/>
        <end position="74"/>
    </location>
</feature>
<protein>
    <submittedName>
        <fullName evidence="9">MFS transporter</fullName>
    </submittedName>
</protein>
<evidence type="ECO:0000256" key="1">
    <source>
        <dbReference type="ARBA" id="ARBA00004651"/>
    </source>
</evidence>
<dbReference type="CDD" id="cd17321">
    <property type="entry name" value="MFS_MMR_MDR_like"/>
    <property type="match status" value="1"/>
</dbReference>
<keyword evidence="6 7" id="KW-0472">Membrane</keyword>
<feature type="transmembrane region" description="Helical" evidence="7">
    <location>
        <begin position="144"/>
        <end position="164"/>
    </location>
</feature>
<evidence type="ECO:0000256" key="4">
    <source>
        <dbReference type="ARBA" id="ARBA00022692"/>
    </source>
</evidence>
<feature type="transmembrane region" description="Helical" evidence="7">
    <location>
        <begin position="21"/>
        <end position="45"/>
    </location>
</feature>
<evidence type="ECO:0000313" key="9">
    <source>
        <dbReference type="EMBL" id="MFC4126387.1"/>
    </source>
</evidence>
<comment type="caution">
    <text evidence="9">The sequence shown here is derived from an EMBL/GenBank/DDBJ whole genome shotgun (WGS) entry which is preliminary data.</text>
</comment>
<feature type="transmembrane region" description="Helical" evidence="7">
    <location>
        <begin position="206"/>
        <end position="226"/>
    </location>
</feature>
<dbReference type="PROSITE" id="PS50850">
    <property type="entry name" value="MFS"/>
    <property type="match status" value="1"/>
</dbReference>
<feature type="transmembrane region" description="Helical" evidence="7">
    <location>
        <begin position="278"/>
        <end position="299"/>
    </location>
</feature>
<dbReference type="Gene3D" id="1.20.1250.20">
    <property type="entry name" value="MFS general substrate transporter like domains"/>
    <property type="match status" value="1"/>
</dbReference>
<feature type="domain" description="Major facilitator superfamily (MFS) profile" evidence="8">
    <location>
        <begin position="20"/>
        <end position="508"/>
    </location>
</feature>
<dbReference type="Pfam" id="PF07690">
    <property type="entry name" value="MFS_1"/>
    <property type="match status" value="1"/>
</dbReference>
<reference evidence="10" key="1">
    <citation type="journal article" date="2019" name="Int. J. Syst. Evol. Microbiol.">
        <title>The Global Catalogue of Microorganisms (GCM) 10K type strain sequencing project: providing services to taxonomists for standard genome sequencing and annotation.</title>
        <authorList>
            <consortium name="The Broad Institute Genomics Platform"/>
            <consortium name="The Broad Institute Genome Sequencing Center for Infectious Disease"/>
            <person name="Wu L."/>
            <person name="Ma J."/>
        </authorList>
    </citation>
    <scope>NUCLEOTIDE SEQUENCE [LARGE SCALE GENOMIC DNA]</scope>
    <source>
        <strain evidence="10">CGMCC 4.7204</strain>
    </source>
</reference>
<dbReference type="InterPro" id="IPR020846">
    <property type="entry name" value="MFS_dom"/>
</dbReference>
<feature type="transmembrane region" description="Helical" evidence="7">
    <location>
        <begin position="416"/>
        <end position="433"/>
    </location>
</feature>
<dbReference type="InterPro" id="IPR011701">
    <property type="entry name" value="MFS"/>
</dbReference>
<keyword evidence="3" id="KW-1003">Cell membrane</keyword>
<feature type="transmembrane region" description="Helical" evidence="7">
    <location>
        <begin position="486"/>
        <end position="505"/>
    </location>
</feature>
<dbReference type="PANTHER" id="PTHR42718:SF47">
    <property type="entry name" value="METHYL VIOLOGEN RESISTANCE PROTEIN SMVA"/>
    <property type="match status" value="1"/>
</dbReference>
<evidence type="ECO:0000259" key="8">
    <source>
        <dbReference type="PROSITE" id="PS50850"/>
    </source>
</evidence>
<evidence type="ECO:0000313" key="10">
    <source>
        <dbReference type="Proteomes" id="UP001595767"/>
    </source>
</evidence>
<sequence length="521" mass="53733">MDTATPTETIPRATVREWLGLGLLLLPMLALATDLTVLFFALPAISADLHPSASQTLWITHVYGFLIAGFLVTAGRLSDRIGPRTLLLFGSAGFALLSAVAAFSTSATGLILARAALGIVGATLMPALFSLLRTMFRDDTQRRMAIAIAFSAFTVGGAVGPVLGGLLLEYFWWGAVFLVNVPPLVLLVVAGRWVLPERVERNRLRIDPISVALSVAGMLVIVYGLQDLAAGHAADGGAAWPPVLCVLLGLGVLALFARRQARIPEPLFDLRLLGHRPVRVALLTLLLIGVAVTGMFYLFTQYLMLVGGLSPLVAGLWTLPYILLNVAGAMSAPGLARRWHPARVVAGGIAVAAAFALVLAVLAGAQAPLPFVVATIALVGLGQGLAGALVSDLIIASAPEEKTGSAASAQEVGGELGAALGIAAAGVVGILAYRHRLSTHLPDTLDDSVGAALRAGIHEGVAFADRLSVTDATVSATVHQAIGAGMLAYAGLGAVVLAVTAVLVVRSGADRTSVVEQGDRA</sequence>
<feature type="transmembrane region" description="Helical" evidence="7">
    <location>
        <begin position="371"/>
        <end position="395"/>
    </location>
</feature>
<keyword evidence="2" id="KW-0813">Transport</keyword>
<organism evidence="9 10">
    <name type="scientific">Nocardia rhizosphaerae</name>
    <dbReference type="NCBI Taxonomy" id="1691571"/>
    <lineage>
        <taxon>Bacteria</taxon>
        <taxon>Bacillati</taxon>
        <taxon>Actinomycetota</taxon>
        <taxon>Actinomycetes</taxon>
        <taxon>Mycobacteriales</taxon>
        <taxon>Nocardiaceae</taxon>
        <taxon>Nocardia</taxon>
    </lineage>
</organism>
<dbReference type="RefSeq" id="WP_378551365.1">
    <property type="nucleotide sequence ID" value="NZ_JBHSBA010000007.1"/>
</dbReference>
<evidence type="ECO:0000256" key="3">
    <source>
        <dbReference type="ARBA" id="ARBA00022475"/>
    </source>
</evidence>
<evidence type="ECO:0000256" key="5">
    <source>
        <dbReference type="ARBA" id="ARBA00022989"/>
    </source>
</evidence>
<name>A0ABV8L7U7_9NOCA</name>
<feature type="transmembrane region" description="Helical" evidence="7">
    <location>
        <begin position="111"/>
        <end position="132"/>
    </location>
</feature>
<feature type="transmembrane region" description="Helical" evidence="7">
    <location>
        <begin position="344"/>
        <end position="365"/>
    </location>
</feature>
<dbReference type="InterPro" id="IPR036259">
    <property type="entry name" value="MFS_trans_sf"/>
</dbReference>
<comment type="subcellular location">
    <subcellularLocation>
        <location evidence="1">Cell membrane</location>
        <topology evidence="1">Multi-pass membrane protein</topology>
    </subcellularLocation>
</comment>
<dbReference type="PANTHER" id="PTHR42718">
    <property type="entry name" value="MAJOR FACILITATOR SUPERFAMILY MULTIDRUG TRANSPORTER MFSC"/>
    <property type="match status" value="1"/>
</dbReference>
<evidence type="ECO:0000256" key="6">
    <source>
        <dbReference type="ARBA" id="ARBA00023136"/>
    </source>
</evidence>
<feature type="transmembrane region" description="Helical" evidence="7">
    <location>
        <begin position="238"/>
        <end position="257"/>
    </location>
</feature>
<keyword evidence="4 7" id="KW-0812">Transmembrane</keyword>
<dbReference type="EMBL" id="JBHSBA010000007">
    <property type="protein sequence ID" value="MFC4126387.1"/>
    <property type="molecule type" value="Genomic_DNA"/>
</dbReference>